<feature type="region of interest" description="Disordered" evidence="1">
    <location>
        <begin position="90"/>
        <end position="113"/>
    </location>
</feature>
<dbReference type="EMBL" id="HBIO01030223">
    <property type="protein sequence ID" value="CAE0478317.1"/>
    <property type="molecule type" value="Transcribed_RNA"/>
</dbReference>
<sequence length="402" mass="45518">MKVYYAVEIYMKSEDGVNDEQHRNNNDIEHTIARPIASDEIGDYDYTYGIDYDEENSSDGRMNRNDVEASITQVMNGLARADLSGCTELESRGHGHGHGHRNRILNGGRENNGNVNFNGNVNVRTSASTSSTITAPRPHRNYGRILAMDKDESENENKAILNSVYFADLDIDGKRMKNLGLCKDSKDKCHTGEGTVMATYKYKATDINSNKEDITIMLIDLIQDNTLKINAYIDQVDRVVLKNTAPSQESLISSMEEQQNQQPREKKGGRFVMIPILMACTMLMLWGMYRMIRTQKNHRAENHIYDEFDNHGNAIMNTNNSNTNINSNSDHSFSEQEEEYDGVRDTSSVNAIISLDEKVKFPIEVKFPIVNSSNHHLRDYSLALNEDENRVDNQGGRSINSN</sequence>
<keyword evidence="2" id="KW-0812">Transmembrane</keyword>
<gene>
    <name evidence="3" type="ORF">CDEB00056_LOCUS23170</name>
</gene>
<protein>
    <submittedName>
        <fullName evidence="3">Uncharacterized protein</fullName>
    </submittedName>
</protein>
<reference evidence="3" key="1">
    <citation type="submission" date="2021-01" db="EMBL/GenBank/DDBJ databases">
        <authorList>
            <person name="Corre E."/>
            <person name="Pelletier E."/>
            <person name="Niang G."/>
            <person name="Scheremetjew M."/>
            <person name="Finn R."/>
            <person name="Kale V."/>
            <person name="Holt S."/>
            <person name="Cochrane G."/>
            <person name="Meng A."/>
            <person name="Brown T."/>
            <person name="Cohen L."/>
        </authorList>
    </citation>
    <scope>NUCLEOTIDE SEQUENCE</scope>
    <source>
        <strain evidence="3">MM31A-1</strain>
    </source>
</reference>
<accession>A0A7S3QJ17</accession>
<feature type="compositionally biased region" description="Basic residues" evidence="1">
    <location>
        <begin position="94"/>
        <end position="103"/>
    </location>
</feature>
<evidence type="ECO:0000256" key="2">
    <source>
        <dbReference type="SAM" id="Phobius"/>
    </source>
</evidence>
<evidence type="ECO:0000256" key="1">
    <source>
        <dbReference type="SAM" id="MobiDB-lite"/>
    </source>
</evidence>
<evidence type="ECO:0000313" key="3">
    <source>
        <dbReference type="EMBL" id="CAE0478317.1"/>
    </source>
</evidence>
<dbReference type="AlphaFoldDB" id="A0A7S3QJ17"/>
<organism evidence="3">
    <name type="scientific">Chaetoceros debilis</name>
    <dbReference type="NCBI Taxonomy" id="122233"/>
    <lineage>
        <taxon>Eukaryota</taxon>
        <taxon>Sar</taxon>
        <taxon>Stramenopiles</taxon>
        <taxon>Ochrophyta</taxon>
        <taxon>Bacillariophyta</taxon>
        <taxon>Coscinodiscophyceae</taxon>
        <taxon>Chaetocerotophycidae</taxon>
        <taxon>Chaetocerotales</taxon>
        <taxon>Chaetocerotaceae</taxon>
        <taxon>Chaetoceros</taxon>
    </lineage>
</organism>
<proteinExistence type="predicted"/>
<feature type="compositionally biased region" description="Low complexity" evidence="1">
    <location>
        <begin position="104"/>
        <end position="113"/>
    </location>
</feature>
<keyword evidence="2" id="KW-1133">Transmembrane helix</keyword>
<name>A0A7S3QJ17_9STRA</name>
<keyword evidence="2" id="KW-0472">Membrane</keyword>
<feature type="transmembrane region" description="Helical" evidence="2">
    <location>
        <begin position="271"/>
        <end position="289"/>
    </location>
</feature>